<keyword evidence="3" id="KW-1185">Reference proteome</keyword>
<organism evidence="2 3">
    <name type="scientific">Rhynchophorus ferrugineus</name>
    <name type="common">Red palm weevil</name>
    <name type="synonym">Curculio ferrugineus</name>
    <dbReference type="NCBI Taxonomy" id="354439"/>
    <lineage>
        <taxon>Eukaryota</taxon>
        <taxon>Metazoa</taxon>
        <taxon>Ecdysozoa</taxon>
        <taxon>Arthropoda</taxon>
        <taxon>Hexapoda</taxon>
        <taxon>Insecta</taxon>
        <taxon>Pterygota</taxon>
        <taxon>Neoptera</taxon>
        <taxon>Endopterygota</taxon>
        <taxon>Coleoptera</taxon>
        <taxon>Polyphaga</taxon>
        <taxon>Cucujiformia</taxon>
        <taxon>Curculionidae</taxon>
        <taxon>Dryophthorinae</taxon>
        <taxon>Rhynchophorus</taxon>
    </lineage>
</organism>
<comment type="caution">
    <text evidence="2">The sequence shown here is derived from an EMBL/GenBank/DDBJ whole genome shotgun (WGS) entry which is preliminary data.</text>
</comment>
<feature type="compositionally biased region" description="Pro residues" evidence="1">
    <location>
        <begin position="27"/>
        <end position="37"/>
    </location>
</feature>
<dbReference type="EMBL" id="JAACXV010013383">
    <property type="protein sequence ID" value="KAF7273510.1"/>
    <property type="molecule type" value="Genomic_DNA"/>
</dbReference>
<gene>
    <name evidence="2" type="ORF">GWI33_013786</name>
</gene>
<evidence type="ECO:0000313" key="2">
    <source>
        <dbReference type="EMBL" id="KAF7273510.1"/>
    </source>
</evidence>
<feature type="region of interest" description="Disordered" evidence="1">
    <location>
        <begin position="1"/>
        <end position="42"/>
    </location>
</feature>
<sequence>MQPDNSVGAVAGAPFHAGNRQHRRPTNYPPPLPPPPSRSVLSRPLKTLKSSAPSSILSCYLPYTAAWTTATTKIYVLSDQKLSGLNFTVRSAWFVPGSLPNGNAFGPVALPLNLS</sequence>
<proteinExistence type="predicted"/>
<evidence type="ECO:0000256" key="1">
    <source>
        <dbReference type="SAM" id="MobiDB-lite"/>
    </source>
</evidence>
<dbReference type="Proteomes" id="UP000625711">
    <property type="component" value="Unassembled WGS sequence"/>
</dbReference>
<accession>A0A834MB95</accession>
<dbReference type="AlphaFoldDB" id="A0A834MB95"/>
<reference evidence="2" key="1">
    <citation type="submission" date="2020-08" db="EMBL/GenBank/DDBJ databases">
        <title>Genome sequencing and assembly of the red palm weevil Rhynchophorus ferrugineus.</title>
        <authorList>
            <person name="Dias G.B."/>
            <person name="Bergman C.M."/>
            <person name="Manee M."/>
        </authorList>
    </citation>
    <scope>NUCLEOTIDE SEQUENCE</scope>
    <source>
        <strain evidence="2">AA-2017</strain>
        <tissue evidence="2">Whole larva</tissue>
    </source>
</reference>
<evidence type="ECO:0000313" key="3">
    <source>
        <dbReference type="Proteomes" id="UP000625711"/>
    </source>
</evidence>
<protein>
    <submittedName>
        <fullName evidence="2">Uncharacterized protein</fullName>
    </submittedName>
</protein>
<name>A0A834MB95_RHYFE</name>